<feature type="region of interest" description="Disordered" evidence="1">
    <location>
        <begin position="1"/>
        <end position="102"/>
    </location>
</feature>
<keyword evidence="5" id="KW-1185">Reference proteome</keyword>
<dbReference type="EMBL" id="JAAALK010001093">
    <property type="protein sequence ID" value="KAG8043224.1"/>
    <property type="molecule type" value="Genomic_DNA"/>
</dbReference>
<protein>
    <submittedName>
        <fullName evidence="3">Uncharacterized protein</fullName>
    </submittedName>
</protein>
<organism evidence="3 5">
    <name type="scientific">Zizania palustris</name>
    <name type="common">Northern wild rice</name>
    <dbReference type="NCBI Taxonomy" id="103762"/>
    <lineage>
        <taxon>Eukaryota</taxon>
        <taxon>Viridiplantae</taxon>
        <taxon>Streptophyta</taxon>
        <taxon>Embryophyta</taxon>
        <taxon>Tracheophyta</taxon>
        <taxon>Spermatophyta</taxon>
        <taxon>Magnoliopsida</taxon>
        <taxon>Liliopsida</taxon>
        <taxon>Poales</taxon>
        <taxon>Poaceae</taxon>
        <taxon>BOP clade</taxon>
        <taxon>Oryzoideae</taxon>
        <taxon>Oryzeae</taxon>
        <taxon>Zizaniinae</taxon>
        <taxon>Zizania</taxon>
    </lineage>
</organism>
<evidence type="ECO:0000256" key="1">
    <source>
        <dbReference type="SAM" id="MobiDB-lite"/>
    </source>
</evidence>
<name>A0A8J5RDB7_ZIZPA</name>
<feature type="compositionally biased region" description="Low complexity" evidence="1">
    <location>
        <begin position="78"/>
        <end position="94"/>
    </location>
</feature>
<accession>A0A8J5RDB7</accession>
<proteinExistence type="predicted"/>
<sequence length="102" mass="10291">MPTPHCLGTASTSTVRGHAAARDSVPSRSSARGRATHAAPFGSVRSTRGHATRAAPARSARGHAALTGSSRCSTRFVPSARSARAGSAPSARASTPVPFTLV</sequence>
<dbReference type="EMBL" id="JAAALK010000437">
    <property type="protein sequence ID" value="KAG8044663.1"/>
    <property type="molecule type" value="Genomic_DNA"/>
</dbReference>
<evidence type="ECO:0000313" key="3">
    <source>
        <dbReference type="EMBL" id="KAG8043225.1"/>
    </source>
</evidence>
<reference evidence="3" key="2">
    <citation type="submission" date="2021-02" db="EMBL/GenBank/DDBJ databases">
        <authorList>
            <person name="Kimball J.A."/>
            <person name="Haas M.W."/>
            <person name="Macchietto M."/>
            <person name="Kono T."/>
            <person name="Duquette J."/>
            <person name="Shao M."/>
        </authorList>
    </citation>
    <scope>NUCLEOTIDE SEQUENCE</scope>
    <source>
        <tissue evidence="3">Fresh leaf tissue</tissue>
    </source>
</reference>
<evidence type="ECO:0000313" key="4">
    <source>
        <dbReference type="EMBL" id="KAG8044663.1"/>
    </source>
</evidence>
<feature type="compositionally biased region" description="Low complexity" evidence="1">
    <location>
        <begin position="53"/>
        <end position="65"/>
    </location>
</feature>
<reference evidence="3" key="1">
    <citation type="journal article" date="2021" name="bioRxiv">
        <title>Whole Genome Assembly and Annotation of Northern Wild Rice, Zizania palustris L., Supports a Whole Genome Duplication in the Zizania Genus.</title>
        <authorList>
            <person name="Haas M."/>
            <person name="Kono T."/>
            <person name="Macchietto M."/>
            <person name="Millas R."/>
            <person name="McGilp L."/>
            <person name="Shao M."/>
            <person name="Duquette J."/>
            <person name="Hirsch C.N."/>
            <person name="Kimball J."/>
        </authorList>
    </citation>
    <scope>NUCLEOTIDE SEQUENCE</scope>
    <source>
        <tissue evidence="3">Fresh leaf tissue</tissue>
    </source>
</reference>
<gene>
    <name evidence="2" type="ORF">GUJ93_ZPchr0110g22256</name>
    <name evidence="3" type="ORF">GUJ93_ZPchr0110g22258</name>
    <name evidence="4" type="ORF">GUJ93_ZPchr1487g26868</name>
</gene>
<dbReference type="EMBL" id="JAAALK010001093">
    <property type="protein sequence ID" value="KAG8043225.1"/>
    <property type="molecule type" value="Genomic_DNA"/>
</dbReference>
<dbReference type="AlphaFoldDB" id="A0A8J5RDB7"/>
<comment type="caution">
    <text evidence="3">The sequence shown here is derived from an EMBL/GenBank/DDBJ whole genome shotgun (WGS) entry which is preliminary data.</text>
</comment>
<dbReference type="Proteomes" id="UP000729402">
    <property type="component" value="Unassembled WGS sequence"/>
</dbReference>
<evidence type="ECO:0000313" key="2">
    <source>
        <dbReference type="EMBL" id="KAG8043224.1"/>
    </source>
</evidence>
<evidence type="ECO:0000313" key="5">
    <source>
        <dbReference type="Proteomes" id="UP000729402"/>
    </source>
</evidence>